<comment type="caution">
    <text evidence="2">The sequence shown here is derived from an EMBL/GenBank/DDBJ whole genome shotgun (WGS) entry which is preliminary data.</text>
</comment>
<dbReference type="InterPro" id="IPR002831">
    <property type="entry name" value="Tscrpt_reg_TrmB_N"/>
</dbReference>
<dbReference type="EMBL" id="MWBO01000039">
    <property type="protein sequence ID" value="OQA52264.1"/>
    <property type="molecule type" value="Genomic_DNA"/>
</dbReference>
<evidence type="ECO:0000313" key="2">
    <source>
        <dbReference type="EMBL" id="OQA52264.1"/>
    </source>
</evidence>
<dbReference type="Pfam" id="PF01978">
    <property type="entry name" value="TrmB"/>
    <property type="match status" value="1"/>
</dbReference>
<proteinExistence type="predicted"/>
<dbReference type="PANTHER" id="PTHR34293:SF1">
    <property type="entry name" value="HTH-TYPE TRANSCRIPTIONAL REGULATOR TRMBL2"/>
    <property type="match status" value="1"/>
</dbReference>
<sequence>MSNKITEKNTRYLDLLKRSGLGEKEALIVEALLENGEMGAGEIIRRVNLKRGDTYNHIYSLKNKGIIEESSTKGWKRFRLEHPSRIEEYIENRSKELEGAKKELSAVLPAILSTYNLSYHKPGVKVFEGEEAIERVMSDSLTSRTPIYEYLDPSEVDEILDKTNKKYVLKRLDAKIAKKLLVPNTTFSINRYKGRSNELTKIRFLDFEMAKFQTVMQIYDGKISYLTLSPDSVIGVIIEDPYIYKMHKTLFDVSWEAAKEL</sequence>
<reference evidence="2" key="1">
    <citation type="submission" date="2017-02" db="EMBL/GenBank/DDBJ databases">
        <title>Delving into the versatile metabolic prowess of the omnipresent phylum Bacteroidetes.</title>
        <authorList>
            <person name="Nobu M.K."/>
            <person name="Mei R."/>
            <person name="Narihiro T."/>
            <person name="Kuroda K."/>
            <person name="Liu W.-T."/>
        </authorList>
    </citation>
    <scope>NUCLEOTIDE SEQUENCE</scope>
    <source>
        <strain evidence="2">ADurb.Bin280</strain>
    </source>
</reference>
<gene>
    <name evidence="2" type="ORF">BWY43_00577</name>
</gene>
<dbReference type="Proteomes" id="UP000485367">
    <property type="component" value="Unassembled WGS sequence"/>
</dbReference>
<dbReference type="AlphaFoldDB" id="A0A1V5SD75"/>
<dbReference type="InterPro" id="IPR036388">
    <property type="entry name" value="WH-like_DNA-bd_sf"/>
</dbReference>
<accession>A0A1V5SD75</accession>
<protein>
    <submittedName>
        <fullName evidence="2">Sugar-specific transcriptional regulator TrmB</fullName>
    </submittedName>
</protein>
<dbReference type="PANTHER" id="PTHR34293">
    <property type="entry name" value="HTH-TYPE TRANSCRIPTIONAL REGULATOR TRMBL2"/>
    <property type="match status" value="1"/>
</dbReference>
<dbReference type="InterPro" id="IPR011991">
    <property type="entry name" value="ArsR-like_HTH"/>
</dbReference>
<dbReference type="CDD" id="cd00090">
    <property type="entry name" value="HTH_ARSR"/>
    <property type="match status" value="1"/>
</dbReference>
<dbReference type="SUPFAM" id="SSF46785">
    <property type="entry name" value="Winged helix' DNA-binding domain"/>
    <property type="match status" value="1"/>
</dbReference>
<feature type="domain" description="Transcription regulator TrmB N-terminal" evidence="1">
    <location>
        <begin position="16"/>
        <end position="73"/>
    </location>
</feature>
<organism evidence="2">
    <name type="scientific">candidate division WS2 bacterium ADurb.Bin280</name>
    <dbReference type="NCBI Taxonomy" id="1852829"/>
    <lineage>
        <taxon>Bacteria</taxon>
        <taxon>candidate division WS2</taxon>
    </lineage>
</organism>
<dbReference type="InterPro" id="IPR051797">
    <property type="entry name" value="TrmB-like"/>
</dbReference>
<dbReference type="Gene3D" id="1.10.10.10">
    <property type="entry name" value="Winged helix-like DNA-binding domain superfamily/Winged helix DNA-binding domain"/>
    <property type="match status" value="1"/>
</dbReference>
<evidence type="ECO:0000259" key="1">
    <source>
        <dbReference type="Pfam" id="PF01978"/>
    </source>
</evidence>
<dbReference type="InterPro" id="IPR036390">
    <property type="entry name" value="WH_DNA-bd_sf"/>
</dbReference>
<name>A0A1V5SD75_9BACT</name>